<dbReference type="Pfam" id="PF01535">
    <property type="entry name" value="PPR"/>
    <property type="match status" value="2"/>
</dbReference>
<dbReference type="PROSITE" id="PS51375">
    <property type="entry name" value="PPR"/>
    <property type="match status" value="1"/>
</dbReference>
<protein>
    <recommendedName>
        <fullName evidence="5">Pentacotripeptide-repeat region of PRORP domain-containing protein</fullName>
    </recommendedName>
</protein>
<evidence type="ECO:0000313" key="4">
    <source>
        <dbReference type="Proteomes" id="UP001189429"/>
    </source>
</evidence>
<dbReference type="Gene3D" id="1.25.40.10">
    <property type="entry name" value="Tetratricopeptide repeat domain"/>
    <property type="match status" value="1"/>
</dbReference>
<dbReference type="EMBL" id="CAUYUJ010009335">
    <property type="protein sequence ID" value="CAK0826491.1"/>
    <property type="molecule type" value="Genomic_DNA"/>
</dbReference>
<evidence type="ECO:0000256" key="1">
    <source>
        <dbReference type="ARBA" id="ARBA00022737"/>
    </source>
</evidence>
<feature type="repeat" description="PPR" evidence="2">
    <location>
        <begin position="26"/>
        <end position="60"/>
    </location>
</feature>
<dbReference type="PANTHER" id="PTHR47936:SF1">
    <property type="entry name" value="PENTATRICOPEPTIDE REPEAT-CONTAINING PROTEIN GUN1, CHLOROPLASTIC"/>
    <property type="match status" value="1"/>
</dbReference>
<keyword evidence="4" id="KW-1185">Reference proteome</keyword>
<comment type="caution">
    <text evidence="3">The sequence shown here is derived from an EMBL/GenBank/DDBJ whole genome shotgun (WGS) entry which is preliminary data.</text>
</comment>
<dbReference type="InterPro" id="IPR002885">
    <property type="entry name" value="PPR_rpt"/>
</dbReference>
<evidence type="ECO:0008006" key="5">
    <source>
        <dbReference type="Google" id="ProtNLM"/>
    </source>
</evidence>
<dbReference type="InterPro" id="IPR011990">
    <property type="entry name" value="TPR-like_helical_dom_sf"/>
</dbReference>
<dbReference type="NCBIfam" id="TIGR00756">
    <property type="entry name" value="PPR"/>
    <property type="match status" value="2"/>
</dbReference>
<evidence type="ECO:0000313" key="3">
    <source>
        <dbReference type="EMBL" id="CAK0826491.1"/>
    </source>
</evidence>
<dbReference type="Proteomes" id="UP001189429">
    <property type="component" value="Unassembled WGS sequence"/>
</dbReference>
<accession>A0ABN9S3Y7</accession>
<organism evidence="3 4">
    <name type="scientific">Prorocentrum cordatum</name>
    <dbReference type="NCBI Taxonomy" id="2364126"/>
    <lineage>
        <taxon>Eukaryota</taxon>
        <taxon>Sar</taxon>
        <taxon>Alveolata</taxon>
        <taxon>Dinophyceae</taxon>
        <taxon>Prorocentrales</taxon>
        <taxon>Prorocentraceae</taxon>
        <taxon>Prorocentrum</taxon>
    </lineage>
</organism>
<dbReference type="PANTHER" id="PTHR47936">
    <property type="entry name" value="PPR_LONG DOMAIN-CONTAINING PROTEIN"/>
    <property type="match status" value="1"/>
</dbReference>
<keyword evidence="1" id="KW-0677">Repeat</keyword>
<sequence length="126" mass="13267">MQTRRAMATCTLAAQRDAGGEGGAQSLVSYSAGISACEKGEQWQRALALLSEMREAKGEPDVTLIYSAGISACGNGEQWKRALALLSEMREAKGEPDSIRQYPALRVREGQAMVTRGGAPGAPPVG</sequence>
<proteinExistence type="predicted"/>
<reference evidence="3" key="1">
    <citation type="submission" date="2023-10" db="EMBL/GenBank/DDBJ databases">
        <authorList>
            <person name="Chen Y."/>
            <person name="Shah S."/>
            <person name="Dougan E. K."/>
            <person name="Thang M."/>
            <person name="Chan C."/>
        </authorList>
    </citation>
    <scope>NUCLEOTIDE SEQUENCE [LARGE SCALE GENOMIC DNA]</scope>
</reference>
<name>A0ABN9S3Y7_9DINO</name>
<gene>
    <name evidence="3" type="ORF">PCOR1329_LOCUS26319</name>
</gene>
<evidence type="ECO:0000256" key="2">
    <source>
        <dbReference type="PROSITE-ProRule" id="PRU00708"/>
    </source>
</evidence>